<keyword evidence="2" id="KW-1003">Cell membrane</keyword>
<feature type="transmembrane region" description="Helical" evidence="6">
    <location>
        <begin position="28"/>
        <end position="53"/>
    </location>
</feature>
<evidence type="ECO:0000256" key="1">
    <source>
        <dbReference type="ARBA" id="ARBA00004651"/>
    </source>
</evidence>
<keyword evidence="8" id="KW-1185">Reference proteome</keyword>
<evidence type="ECO:0000313" key="8">
    <source>
        <dbReference type="Proteomes" id="UP000007722"/>
    </source>
</evidence>
<dbReference type="HOGENOM" id="CLU_999708_0_0_2"/>
<evidence type="ECO:0000256" key="2">
    <source>
        <dbReference type="ARBA" id="ARBA00022475"/>
    </source>
</evidence>
<evidence type="ECO:0000256" key="6">
    <source>
        <dbReference type="SAM" id="Phobius"/>
    </source>
</evidence>
<reference evidence="7 8" key="1">
    <citation type="submission" date="2010-05" db="EMBL/GenBank/DDBJ databases">
        <title>Complete sequence of Methanococcus voltae A3.</title>
        <authorList>
            <consortium name="US DOE Joint Genome Institute"/>
            <person name="Lucas S."/>
            <person name="Copeland A."/>
            <person name="Lapidus A."/>
            <person name="Cheng J.-F."/>
            <person name="Bruce D."/>
            <person name="Goodwin L."/>
            <person name="Pitluck S."/>
            <person name="Lowry S."/>
            <person name="Clum A."/>
            <person name="Land M."/>
            <person name="Hauser L."/>
            <person name="Kyrpides N."/>
            <person name="Mikhailova N."/>
            <person name="Whitman W.B."/>
            <person name="Woyke T."/>
        </authorList>
    </citation>
    <scope>NUCLEOTIDE SEQUENCE [LARGE SCALE GENOMIC DNA]</scope>
    <source>
        <strain evidence="8">ATCC BAA-1334 / A3</strain>
    </source>
</reference>
<feature type="transmembrane region" description="Helical" evidence="6">
    <location>
        <begin position="115"/>
        <end position="145"/>
    </location>
</feature>
<dbReference type="KEGG" id="mvo:Mvol_0708"/>
<feature type="transmembrane region" description="Helical" evidence="6">
    <location>
        <begin position="65"/>
        <end position="95"/>
    </location>
</feature>
<organism evidence="7 8">
    <name type="scientific">Methanococcus voltae (strain ATCC BAA-1334 / A3)</name>
    <dbReference type="NCBI Taxonomy" id="456320"/>
    <lineage>
        <taxon>Archaea</taxon>
        <taxon>Methanobacteriati</taxon>
        <taxon>Methanobacteriota</taxon>
        <taxon>Methanomada group</taxon>
        <taxon>Methanococci</taxon>
        <taxon>Methanococcales</taxon>
        <taxon>Methanococcaceae</taxon>
        <taxon>Methanococcus</taxon>
    </lineage>
</organism>
<evidence type="ECO:0000256" key="5">
    <source>
        <dbReference type="ARBA" id="ARBA00023136"/>
    </source>
</evidence>
<dbReference type="Proteomes" id="UP000007722">
    <property type="component" value="Chromosome"/>
</dbReference>
<dbReference type="Gene3D" id="1.20.120.1220">
    <property type="match status" value="1"/>
</dbReference>
<sequence>MSIEYIYGFFCILAGIYFEFGRKKYYDIFWISMLYLGVMLHFNMYELFGIILLTIANYLKKHTKLIAYIGIIFFVISYLLSGSYYALSLVMYYFIASALYHCNLMEGQETKYLIGIAYLSGFLISSSLFLDSVLFVIPIPIYCLIKNYRNYPSEFEDITLPDFARLATSIKKSEKDVKPNDHVVGYDKKSLIRAGFENNPKNPYLNNNIDISAIGELSNSMKHKLNYNNSSNFDSTLLDKKVWITPHIPFMLFIGFSYIVFWFVRKPLLFVLIDNLVH</sequence>
<feature type="transmembrane region" description="Helical" evidence="6">
    <location>
        <begin position="242"/>
        <end position="264"/>
    </location>
</feature>
<keyword evidence="4 6" id="KW-1133">Transmembrane helix</keyword>
<keyword evidence="3 6" id="KW-0812">Transmembrane</keyword>
<comment type="subcellular location">
    <subcellularLocation>
        <location evidence="1">Cell membrane</location>
        <topology evidence="1">Multi-pass membrane protein</topology>
    </subcellularLocation>
</comment>
<evidence type="ECO:0000313" key="7">
    <source>
        <dbReference type="EMBL" id="ADI36367.1"/>
    </source>
</evidence>
<dbReference type="PANTHER" id="PTHR36506">
    <property type="entry name" value="PREFLAGELLIN PEPTIDASE"/>
    <property type="match status" value="1"/>
</dbReference>
<dbReference type="InterPro" id="IPR052218">
    <property type="entry name" value="Preflagellin_Peptidase"/>
</dbReference>
<dbReference type="AlphaFoldDB" id="D7DTA7"/>
<dbReference type="InParanoid" id="D7DTA7"/>
<dbReference type="PANTHER" id="PTHR36506:SF1">
    <property type="entry name" value="PREFLAGELLIN PEPTIDASE"/>
    <property type="match status" value="1"/>
</dbReference>
<proteinExistence type="predicted"/>
<dbReference type="EMBL" id="CP002057">
    <property type="protein sequence ID" value="ADI36367.1"/>
    <property type="molecule type" value="Genomic_DNA"/>
</dbReference>
<gene>
    <name evidence="7" type="ordered locus">Mvol_0708</name>
</gene>
<feature type="transmembrane region" description="Helical" evidence="6">
    <location>
        <begin position="5"/>
        <end position="22"/>
    </location>
</feature>
<dbReference type="GO" id="GO:0005886">
    <property type="term" value="C:plasma membrane"/>
    <property type="evidence" value="ECO:0007669"/>
    <property type="project" value="UniProtKB-SubCell"/>
</dbReference>
<keyword evidence="5 6" id="KW-0472">Membrane</keyword>
<evidence type="ECO:0008006" key="9">
    <source>
        <dbReference type="Google" id="ProtNLM"/>
    </source>
</evidence>
<evidence type="ECO:0000256" key="3">
    <source>
        <dbReference type="ARBA" id="ARBA00022692"/>
    </source>
</evidence>
<name>D7DTA7_METV3</name>
<accession>D7DTA7</accession>
<dbReference type="eggNOG" id="arCOG02298">
    <property type="taxonomic scope" value="Archaea"/>
</dbReference>
<dbReference type="STRING" id="456320.Mvol_0708"/>
<evidence type="ECO:0000256" key="4">
    <source>
        <dbReference type="ARBA" id="ARBA00022989"/>
    </source>
</evidence>
<dbReference type="OrthoDB" id="19094at2157"/>
<protein>
    <recommendedName>
        <fullName evidence="9">Peptidase A24B, FlaK domain protein</fullName>
    </recommendedName>
</protein>
<dbReference type="Gene3D" id="6.10.250.3240">
    <property type="match status" value="1"/>
</dbReference>